<evidence type="ECO:0000313" key="3">
    <source>
        <dbReference type="Proteomes" id="UP001145072"/>
    </source>
</evidence>
<feature type="non-terminal residue" evidence="2">
    <location>
        <position position="202"/>
    </location>
</feature>
<accession>A0A9X3WT56</accession>
<dbReference type="InterPro" id="IPR011658">
    <property type="entry name" value="PA14_dom"/>
</dbReference>
<protein>
    <submittedName>
        <fullName evidence="2">PA14 domain-containing protein</fullName>
    </submittedName>
</protein>
<feature type="non-terminal residue" evidence="2">
    <location>
        <position position="1"/>
    </location>
</feature>
<organism evidence="2 3">
    <name type="scientific">Aquibacillus koreensis</name>
    <dbReference type="NCBI Taxonomy" id="279446"/>
    <lineage>
        <taxon>Bacteria</taxon>
        <taxon>Bacillati</taxon>
        <taxon>Bacillota</taxon>
        <taxon>Bacilli</taxon>
        <taxon>Bacillales</taxon>
        <taxon>Bacillaceae</taxon>
        <taxon>Aquibacillus</taxon>
    </lineage>
</organism>
<name>A0A9X3WT56_9BACI</name>
<evidence type="ECO:0000259" key="1">
    <source>
        <dbReference type="PROSITE" id="PS51820"/>
    </source>
</evidence>
<dbReference type="EMBL" id="JAMQJZ010000051">
    <property type="protein sequence ID" value="MDC3422884.1"/>
    <property type="molecule type" value="Genomic_DNA"/>
</dbReference>
<gene>
    <name evidence="2" type="ORF">NC661_21450</name>
</gene>
<dbReference type="AlphaFoldDB" id="A0A9X3WT56"/>
<keyword evidence="3" id="KW-1185">Reference proteome</keyword>
<dbReference type="PROSITE" id="PS51820">
    <property type="entry name" value="PA14"/>
    <property type="match status" value="1"/>
</dbReference>
<dbReference type="SUPFAM" id="SSF56988">
    <property type="entry name" value="Anthrax protective antigen"/>
    <property type="match status" value="1"/>
</dbReference>
<proteinExistence type="predicted"/>
<evidence type="ECO:0000313" key="2">
    <source>
        <dbReference type="EMBL" id="MDC3422884.1"/>
    </source>
</evidence>
<feature type="domain" description="PA14" evidence="1">
    <location>
        <begin position="1"/>
        <end position="130"/>
    </location>
</feature>
<dbReference type="InterPro" id="IPR037524">
    <property type="entry name" value="PA14/GLEYA"/>
</dbReference>
<dbReference type="Gene3D" id="3.90.182.10">
    <property type="entry name" value="Toxin - Anthrax Protective Antigen,domain 1"/>
    <property type="match status" value="1"/>
</dbReference>
<sequence length="202" mass="22485">NAKVVKAQGDGSLIEDHGNNAPISNVPKDKYSAKYVTAKKITAGDYIIRSRADDGIRVYIDDKLVLNRWSTSNYQEDAVEVSIKDRVDAKPGQADVHWIRVEYFESTGKSKIDVSIKQKNEEITTDSWLGAYYNNKNLSGRSTAVVGGAGSVNPINALNYDWGYTEPHAKISHYNYSSSFFKKVVGGKDYFVQTYADDGIRV</sequence>
<reference evidence="2" key="1">
    <citation type="submission" date="2022-06" db="EMBL/GenBank/DDBJ databases">
        <title>Aquibacillus sp. a new bacterium isolated from soil saline samples.</title>
        <authorList>
            <person name="Galisteo C."/>
            <person name="De La Haba R."/>
            <person name="Sanchez-Porro C."/>
            <person name="Ventosa A."/>
        </authorList>
    </citation>
    <scope>NUCLEOTIDE SEQUENCE</scope>
    <source>
        <strain evidence="2">JCM 12387</strain>
    </source>
</reference>
<comment type="caution">
    <text evidence="2">The sequence shown here is derived from an EMBL/GenBank/DDBJ whole genome shotgun (WGS) entry which is preliminary data.</text>
</comment>
<dbReference type="Pfam" id="PF07691">
    <property type="entry name" value="PA14"/>
    <property type="match status" value="1"/>
</dbReference>
<dbReference type="Proteomes" id="UP001145072">
    <property type="component" value="Unassembled WGS sequence"/>
</dbReference>